<dbReference type="InterPro" id="IPR003439">
    <property type="entry name" value="ABC_transporter-like_ATP-bd"/>
</dbReference>
<dbReference type="InterPro" id="IPR027417">
    <property type="entry name" value="P-loop_NTPase"/>
</dbReference>
<dbReference type="InterPro" id="IPR003593">
    <property type="entry name" value="AAA+_ATPase"/>
</dbReference>
<sequence length="278" mass="29764">MRERQHSHQEPVGAAARGAPALTVENVTVRFGGLTAVSDLSLRAEGGTITALIGPNGAGKTTTFNACTGVVRTATGRVRLGNKRLDHLSTPGRAAAGLGRTFQRMELFDSMTTAENVAMGPEGVLSSRRPWGQFWAPRAERREIAERTRAAIARCGLEAVGDRRVRDLSTGQRRLVELARAIASPFRFLLLDEPSSGLDVHETEEFGEVLAGHVRDTGIGVLLVEHDMALVADVCSQVYVLDFGKLIWSGPTAEAMTSETVRAAYLGGDVGEEELADA</sequence>
<dbReference type="Pfam" id="PF00005">
    <property type="entry name" value="ABC_tran"/>
    <property type="match status" value="1"/>
</dbReference>
<name>A0ABN1H7L3_9ACTN</name>
<dbReference type="RefSeq" id="WP_344607967.1">
    <property type="nucleotide sequence ID" value="NZ_BAAAHE010000042.1"/>
</dbReference>
<dbReference type="SMART" id="SM00382">
    <property type="entry name" value="AAA"/>
    <property type="match status" value="1"/>
</dbReference>
<keyword evidence="6" id="KW-1185">Reference proteome</keyword>
<evidence type="ECO:0000256" key="1">
    <source>
        <dbReference type="ARBA" id="ARBA00022448"/>
    </source>
</evidence>
<dbReference type="PANTHER" id="PTHR45772">
    <property type="entry name" value="CONSERVED COMPONENT OF ABC TRANSPORTER FOR NATURAL AMINO ACIDS-RELATED"/>
    <property type="match status" value="1"/>
</dbReference>
<dbReference type="PROSITE" id="PS50893">
    <property type="entry name" value="ABC_TRANSPORTER_2"/>
    <property type="match status" value="1"/>
</dbReference>
<evidence type="ECO:0000256" key="2">
    <source>
        <dbReference type="ARBA" id="ARBA00022741"/>
    </source>
</evidence>
<evidence type="ECO:0000259" key="4">
    <source>
        <dbReference type="PROSITE" id="PS50893"/>
    </source>
</evidence>
<dbReference type="Gene3D" id="3.40.50.300">
    <property type="entry name" value="P-loop containing nucleotide triphosphate hydrolases"/>
    <property type="match status" value="1"/>
</dbReference>
<reference evidence="5 6" key="1">
    <citation type="journal article" date="2019" name="Int. J. Syst. Evol. Microbiol.">
        <title>The Global Catalogue of Microorganisms (GCM) 10K type strain sequencing project: providing services to taxonomists for standard genome sequencing and annotation.</title>
        <authorList>
            <consortium name="The Broad Institute Genomics Platform"/>
            <consortium name="The Broad Institute Genome Sequencing Center for Infectious Disease"/>
            <person name="Wu L."/>
            <person name="Ma J."/>
        </authorList>
    </citation>
    <scope>NUCLEOTIDE SEQUENCE [LARGE SCALE GENOMIC DNA]</scope>
    <source>
        <strain evidence="5 6">JCM 10671</strain>
    </source>
</reference>
<dbReference type="InterPro" id="IPR051120">
    <property type="entry name" value="ABC_AA/LPS_Transport"/>
</dbReference>
<evidence type="ECO:0000256" key="3">
    <source>
        <dbReference type="ARBA" id="ARBA00022840"/>
    </source>
</evidence>
<evidence type="ECO:0000313" key="6">
    <source>
        <dbReference type="Proteomes" id="UP001500957"/>
    </source>
</evidence>
<keyword evidence="1" id="KW-0813">Transport</keyword>
<dbReference type="SUPFAM" id="SSF52540">
    <property type="entry name" value="P-loop containing nucleoside triphosphate hydrolases"/>
    <property type="match status" value="1"/>
</dbReference>
<comment type="caution">
    <text evidence="5">The sequence shown here is derived from an EMBL/GenBank/DDBJ whole genome shotgun (WGS) entry which is preliminary data.</text>
</comment>
<evidence type="ECO:0000313" key="5">
    <source>
        <dbReference type="EMBL" id="GAA0631740.1"/>
    </source>
</evidence>
<organism evidence="5 6">
    <name type="scientific">Sporichthya brevicatena</name>
    <dbReference type="NCBI Taxonomy" id="171442"/>
    <lineage>
        <taxon>Bacteria</taxon>
        <taxon>Bacillati</taxon>
        <taxon>Actinomycetota</taxon>
        <taxon>Actinomycetes</taxon>
        <taxon>Sporichthyales</taxon>
        <taxon>Sporichthyaceae</taxon>
        <taxon>Sporichthya</taxon>
    </lineage>
</organism>
<dbReference type="EMBL" id="BAAAHE010000042">
    <property type="protein sequence ID" value="GAA0631740.1"/>
    <property type="molecule type" value="Genomic_DNA"/>
</dbReference>
<dbReference type="PANTHER" id="PTHR45772:SF9">
    <property type="entry name" value="CONSERVED COMPONENT OF ABC TRANSPORTER FOR NATURAL AMINO ACIDS"/>
    <property type="match status" value="1"/>
</dbReference>
<proteinExistence type="predicted"/>
<gene>
    <name evidence="5" type="ORF">GCM10009547_39480</name>
</gene>
<keyword evidence="3" id="KW-0067">ATP-binding</keyword>
<accession>A0ABN1H7L3</accession>
<keyword evidence="2" id="KW-0547">Nucleotide-binding</keyword>
<feature type="domain" description="ABC transporter" evidence="4">
    <location>
        <begin position="22"/>
        <end position="268"/>
    </location>
</feature>
<protein>
    <recommendedName>
        <fullName evidence="4">ABC transporter domain-containing protein</fullName>
    </recommendedName>
</protein>
<dbReference type="Proteomes" id="UP001500957">
    <property type="component" value="Unassembled WGS sequence"/>
</dbReference>